<dbReference type="Proteomes" id="UP000807504">
    <property type="component" value="Unassembled WGS sequence"/>
</dbReference>
<feature type="signal peptide" evidence="1">
    <location>
        <begin position="1"/>
        <end position="31"/>
    </location>
</feature>
<name>A0A8T0FWW5_ARGBR</name>
<proteinExistence type="predicted"/>
<dbReference type="AlphaFoldDB" id="A0A8T0FWW5"/>
<dbReference type="EMBL" id="JABXBU010000001">
    <property type="protein sequence ID" value="KAF8795571.1"/>
    <property type="molecule type" value="Genomic_DNA"/>
</dbReference>
<keyword evidence="3" id="KW-1185">Reference proteome</keyword>
<feature type="chain" id="PRO_5035825978" description="Secreted protein" evidence="1">
    <location>
        <begin position="32"/>
        <end position="95"/>
    </location>
</feature>
<accession>A0A8T0FWW5</accession>
<evidence type="ECO:0008006" key="4">
    <source>
        <dbReference type="Google" id="ProtNLM"/>
    </source>
</evidence>
<sequence>MRSIMSFRSLSPIWLLRTFASLQGSSPEVEGTEVTCRIAGAVSPNFSSALVQCLQFSGQDLFGSASTLLCDVPFRCWMSMSYSCSHCIHLVTEIQ</sequence>
<evidence type="ECO:0000256" key="1">
    <source>
        <dbReference type="SAM" id="SignalP"/>
    </source>
</evidence>
<organism evidence="2 3">
    <name type="scientific">Argiope bruennichi</name>
    <name type="common">Wasp spider</name>
    <name type="synonym">Aranea bruennichi</name>
    <dbReference type="NCBI Taxonomy" id="94029"/>
    <lineage>
        <taxon>Eukaryota</taxon>
        <taxon>Metazoa</taxon>
        <taxon>Ecdysozoa</taxon>
        <taxon>Arthropoda</taxon>
        <taxon>Chelicerata</taxon>
        <taxon>Arachnida</taxon>
        <taxon>Araneae</taxon>
        <taxon>Araneomorphae</taxon>
        <taxon>Entelegynae</taxon>
        <taxon>Araneoidea</taxon>
        <taxon>Araneidae</taxon>
        <taxon>Argiope</taxon>
    </lineage>
</organism>
<comment type="caution">
    <text evidence="2">The sequence shown here is derived from an EMBL/GenBank/DDBJ whole genome shotgun (WGS) entry which is preliminary data.</text>
</comment>
<reference evidence="2" key="2">
    <citation type="submission" date="2020-06" db="EMBL/GenBank/DDBJ databases">
        <authorList>
            <person name="Sheffer M."/>
        </authorList>
    </citation>
    <scope>NUCLEOTIDE SEQUENCE</scope>
</reference>
<keyword evidence="1" id="KW-0732">Signal</keyword>
<reference evidence="2" key="1">
    <citation type="journal article" date="2020" name="bioRxiv">
        <title>Chromosome-level reference genome of the European wasp spider Argiope bruennichi: a resource for studies on range expansion and evolutionary adaptation.</title>
        <authorList>
            <person name="Sheffer M.M."/>
            <person name="Hoppe A."/>
            <person name="Krehenwinkel H."/>
            <person name="Uhl G."/>
            <person name="Kuss A.W."/>
            <person name="Jensen L."/>
            <person name="Jensen C."/>
            <person name="Gillespie R.G."/>
            <person name="Hoff K.J."/>
            <person name="Prost S."/>
        </authorList>
    </citation>
    <scope>NUCLEOTIDE SEQUENCE</scope>
</reference>
<gene>
    <name evidence="2" type="ORF">HNY73_000060</name>
</gene>
<evidence type="ECO:0000313" key="2">
    <source>
        <dbReference type="EMBL" id="KAF8795571.1"/>
    </source>
</evidence>
<evidence type="ECO:0000313" key="3">
    <source>
        <dbReference type="Proteomes" id="UP000807504"/>
    </source>
</evidence>
<protein>
    <recommendedName>
        <fullName evidence="4">Secreted protein</fullName>
    </recommendedName>
</protein>